<dbReference type="Proteomes" id="UP001140074">
    <property type="component" value="Unassembled WGS sequence"/>
</dbReference>
<evidence type="ECO:0000313" key="2">
    <source>
        <dbReference type="EMBL" id="KAJ2861290.1"/>
    </source>
</evidence>
<dbReference type="GO" id="GO:0051225">
    <property type="term" value="P:spindle assembly"/>
    <property type="evidence" value="ECO:0007669"/>
    <property type="project" value="InterPro"/>
</dbReference>
<dbReference type="AlphaFoldDB" id="A0A9W8IJB2"/>
<dbReference type="GO" id="GO:0031023">
    <property type="term" value="P:microtubule organizing center organization"/>
    <property type="evidence" value="ECO:0007669"/>
    <property type="project" value="InterPro"/>
</dbReference>
<reference evidence="2" key="1">
    <citation type="submission" date="2022-07" db="EMBL/GenBank/DDBJ databases">
        <title>Phylogenomic reconstructions and comparative analyses of Kickxellomycotina fungi.</title>
        <authorList>
            <person name="Reynolds N.K."/>
            <person name="Stajich J.E."/>
            <person name="Barry K."/>
            <person name="Grigoriev I.V."/>
            <person name="Crous P."/>
            <person name="Smith M.E."/>
        </authorList>
    </citation>
    <scope>NUCLEOTIDE SEQUENCE</scope>
    <source>
        <strain evidence="2">RSA 476</strain>
    </source>
</reference>
<comment type="caution">
    <text evidence="2">The sequence shown here is derived from an EMBL/GenBank/DDBJ whole genome shotgun (WGS) entry which is preliminary data.</text>
</comment>
<organism evidence="2 3">
    <name type="scientific">Coemansia aciculifera</name>
    <dbReference type="NCBI Taxonomy" id="417176"/>
    <lineage>
        <taxon>Eukaryota</taxon>
        <taxon>Fungi</taxon>
        <taxon>Fungi incertae sedis</taxon>
        <taxon>Zoopagomycota</taxon>
        <taxon>Kickxellomycotina</taxon>
        <taxon>Kickxellomycetes</taxon>
        <taxon>Kickxellales</taxon>
        <taxon>Kickxellaceae</taxon>
        <taxon>Coemansia</taxon>
    </lineage>
</organism>
<feature type="region of interest" description="Disordered" evidence="1">
    <location>
        <begin position="1"/>
        <end position="50"/>
    </location>
</feature>
<dbReference type="InterPro" id="IPR028346">
    <property type="entry name" value="HAUS2"/>
</dbReference>
<sequence>MGLPSQQRGSARPVSRAASTRVASTVVRPNSAAAQRNPPRKLNVAHGASETAASRGLKRVDISLMAARVDLASDIGMTISSDMDTEQSGDDLVPAVNALYLRSIASDDYGSDDDLGDSEEAQATKLRFALLDRMKSVDKELQEEWLEADRRDYEANAMVLDHSLVTKRLDTLAAFARHLRKVGKNRASLLKRLAEPLAEEHWLLDPGSHQPMVDTMRGMCELVNNLPNITAAAQHCLKAELPEELHASEANTAMQTETHSSIRTRQLAQMEKLVHEVEQTTEWLQQNSHSLDTIPGVSASKRVDL</sequence>
<name>A0A9W8IJB2_9FUNG</name>
<dbReference type="EMBL" id="JANBUY010000233">
    <property type="protein sequence ID" value="KAJ2861290.1"/>
    <property type="molecule type" value="Genomic_DNA"/>
</dbReference>
<gene>
    <name evidence="2" type="ORF">GGH94_005004</name>
</gene>
<evidence type="ECO:0000256" key="1">
    <source>
        <dbReference type="SAM" id="MobiDB-lite"/>
    </source>
</evidence>
<proteinExistence type="predicted"/>
<protein>
    <submittedName>
        <fullName evidence="2">Uncharacterized protein</fullName>
    </submittedName>
</protein>
<accession>A0A9W8IJB2</accession>
<keyword evidence="3" id="KW-1185">Reference proteome</keyword>
<dbReference type="Pfam" id="PF15003">
    <property type="entry name" value="HAUS2"/>
    <property type="match status" value="1"/>
</dbReference>
<evidence type="ECO:0000313" key="3">
    <source>
        <dbReference type="Proteomes" id="UP001140074"/>
    </source>
</evidence>